<dbReference type="OrthoDB" id="9807095at2"/>
<evidence type="ECO:0000256" key="3">
    <source>
        <dbReference type="PROSITE-ProRule" id="PRU01330"/>
    </source>
</evidence>
<evidence type="ECO:0000259" key="6">
    <source>
        <dbReference type="PROSITE" id="PS51987"/>
    </source>
</evidence>
<reference evidence="7 8" key="1">
    <citation type="journal article" date="2011" name="Stand. Genomic Sci.">
        <title>Non-contiguous finished genome sequence and contextual data of the filamentous soil bacterium Ktedonobacter racemifer type strain (SOSP1-21).</title>
        <authorList>
            <person name="Chang Y.J."/>
            <person name="Land M."/>
            <person name="Hauser L."/>
            <person name="Chertkov O."/>
            <person name="Del Rio T.G."/>
            <person name="Nolan M."/>
            <person name="Copeland A."/>
            <person name="Tice H."/>
            <person name="Cheng J.F."/>
            <person name="Lucas S."/>
            <person name="Han C."/>
            <person name="Goodwin L."/>
            <person name="Pitluck S."/>
            <person name="Ivanova N."/>
            <person name="Ovchinikova G."/>
            <person name="Pati A."/>
            <person name="Chen A."/>
            <person name="Palaniappan K."/>
            <person name="Mavromatis K."/>
            <person name="Liolios K."/>
            <person name="Brettin T."/>
            <person name="Fiebig A."/>
            <person name="Rohde M."/>
            <person name="Abt B."/>
            <person name="Goker M."/>
            <person name="Detter J.C."/>
            <person name="Woyke T."/>
            <person name="Bristow J."/>
            <person name="Eisen J.A."/>
            <person name="Markowitz V."/>
            <person name="Hugenholtz P."/>
            <person name="Kyrpides N.C."/>
            <person name="Klenk H.P."/>
            <person name="Lapidus A."/>
        </authorList>
    </citation>
    <scope>NUCLEOTIDE SEQUENCE [LARGE SCALE GENOMIC DNA]</scope>
    <source>
        <strain evidence="8">DSM 44963</strain>
    </source>
</reference>
<name>D6TTB9_KTERA</name>
<sequence>MSVHESLSTPVQRILKSWKEAQVELVHWEIPDLAGMPRAKTLSLPYTEALFSANDKASSNEQHGLHMIGVLGTVDSGSNLVPETYHSEERAYSDAVLLPDLSTATLVPWLDQTARVICDPCWPDGTPLTAAPRLVLKQVLRQLEQQGYTARVALEHEFYLLHDLRDLTTLRPVFEGLHIFHTERNLAVPVLPALMRHLKAMGLEMRTCNAEYGTGQYELTFGEQEGVIAADHAYTFKQAVKAIAKQLGYHASFMTKPFPDQSASGAHAHISLWDAQGQNIFLDQDNPHGLSQLACYAIAGMLAHAPAAAALLSPTPNCWSRFQYHSFAPVNLSWGLDDRTALVRAKNSRGQGTHLENRLPSALANPYLTIATVAACILLGIREAKEPHPLIEGPAEESEEISALPKSLHEALDALERDTALREILGVEFTDIYLKVKRQELQRQEEYVRQQADLAALAWQRQEYLADY</sequence>
<dbReference type="GO" id="GO:0006542">
    <property type="term" value="P:glutamine biosynthetic process"/>
    <property type="evidence" value="ECO:0007669"/>
    <property type="project" value="InterPro"/>
</dbReference>
<protein>
    <recommendedName>
        <fullName evidence="2">glutamine synthetase</fullName>
        <ecNumber evidence="2">6.3.1.2</ecNumber>
    </recommendedName>
</protein>
<dbReference type="RefSeq" id="WP_007914534.1">
    <property type="nucleotide sequence ID" value="NZ_ADVG01000003.1"/>
</dbReference>
<dbReference type="Pfam" id="PF00120">
    <property type="entry name" value="Gln-synt_C"/>
    <property type="match status" value="1"/>
</dbReference>
<comment type="similarity">
    <text evidence="1 3 4">Belongs to the glutamine synthetase family.</text>
</comment>
<evidence type="ECO:0000256" key="2">
    <source>
        <dbReference type="ARBA" id="ARBA00012937"/>
    </source>
</evidence>
<dbReference type="PANTHER" id="PTHR43407:SF1">
    <property type="entry name" value="LENGSIN"/>
    <property type="match status" value="1"/>
</dbReference>
<dbReference type="SUPFAM" id="SSF54368">
    <property type="entry name" value="Glutamine synthetase, N-terminal domain"/>
    <property type="match status" value="1"/>
</dbReference>
<organism evidence="7 8">
    <name type="scientific">Ktedonobacter racemifer DSM 44963</name>
    <dbReference type="NCBI Taxonomy" id="485913"/>
    <lineage>
        <taxon>Bacteria</taxon>
        <taxon>Bacillati</taxon>
        <taxon>Chloroflexota</taxon>
        <taxon>Ktedonobacteria</taxon>
        <taxon>Ktedonobacterales</taxon>
        <taxon>Ktedonobacteraceae</taxon>
        <taxon>Ktedonobacter</taxon>
    </lineage>
</organism>
<dbReference type="GO" id="GO:0016020">
    <property type="term" value="C:membrane"/>
    <property type="evidence" value="ECO:0007669"/>
    <property type="project" value="TreeGrafter"/>
</dbReference>
<evidence type="ECO:0000256" key="4">
    <source>
        <dbReference type="RuleBase" id="RU000384"/>
    </source>
</evidence>
<dbReference type="GO" id="GO:0004356">
    <property type="term" value="F:glutamine synthetase activity"/>
    <property type="evidence" value="ECO:0007669"/>
    <property type="project" value="UniProtKB-EC"/>
</dbReference>
<proteinExistence type="inferred from homology"/>
<dbReference type="PANTHER" id="PTHR43407">
    <property type="entry name" value="GLUTAMINE SYNTHETASE"/>
    <property type="match status" value="1"/>
</dbReference>
<dbReference type="InterPro" id="IPR008147">
    <property type="entry name" value="Gln_synt_N"/>
</dbReference>
<dbReference type="GO" id="GO:0005737">
    <property type="term" value="C:cytoplasm"/>
    <property type="evidence" value="ECO:0007669"/>
    <property type="project" value="TreeGrafter"/>
</dbReference>
<dbReference type="Proteomes" id="UP000004508">
    <property type="component" value="Unassembled WGS sequence"/>
</dbReference>
<dbReference type="AlphaFoldDB" id="D6TTB9"/>
<dbReference type="InterPro" id="IPR014746">
    <property type="entry name" value="Gln_synth/guanido_kin_cat_dom"/>
</dbReference>
<keyword evidence="8" id="KW-1185">Reference proteome</keyword>
<dbReference type="PROSITE" id="PS51986">
    <property type="entry name" value="GS_BETA_GRASP"/>
    <property type="match status" value="1"/>
</dbReference>
<dbReference type="SUPFAM" id="SSF55931">
    <property type="entry name" value="Glutamine synthetase/guanido kinase"/>
    <property type="match status" value="1"/>
</dbReference>
<dbReference type="EC" id="6.3.1.2" evidence="2"/>
<keyword evidence="7" id="KW-0436">Ligase</keyword>
<dbReference type="PROSITE" id="PS51987">
    <property type="entry name" value="GS_CATALYTIC"/>
    <property type="match status" value="1"/>
</dbReference>
<dbReference type="eggNOG" id="COG0174">
    <property type="taxonomic scope" value="Bacteria"/>
</dbReference>
<dbReference type="Gene3D" id="3.30.590.10">
    <property type="entry name" value="Glutamine synthetase/guanido kinase, catalytic domain"/>
    <property type="match status" value="1"/>
</dbReference>
<accession>D6TTB9</accession>
<dbReference type="EMBL" id="ADVG01000003">
    <property type="protein sequence ID" value="EFH83670.1"/>
    <property type="molecule type" value="Genomic_DNA"/>
</dbReference>
<dbReference type="InterPro" id="IPR008146">
    <property type="entry name" value="Gln_synth_cat_dom"/>
</dbReference>
<evidence type="ECO:0000259" key="5">
    <source>
        <dbReference type="PROSITE" id="PS51986"/>
    </source>
</evidence>
<dbReference type="SMART" id="SM01230">
    <property type="entry name" value="Gln-synt_C"/>
    <property type="match status" value="1"/>
</dbReference>
<dbReference type="STRING" id="485913.Krac_4663"/>
<feature type="domain" description="GS catalytic" evidence="6">
    <location>
        <begin position="132"/>
        <end position="468"/>
    </location>
</feature>
<dbReference type="InParanoid" id="D6TTB9"/>
<evidence type="ECO:0000256" key="1">
    <source>
        <dbReference type="ARBA" id="ARBA00009897"/>
    </source>
</evidence>
<feature type="domain" description="GS beta-grasp" evidence="5">
    <location>
        <begin position="24"/>
        <end position="125"/>
    </location>
</feature>
<evidence type="ECO:0000313" key="8">
    <source>
        <dbReference type="Proteomes" id="UP000004508"/>
    </source>
</evidence>
<dbReference type="Gene3D" id="3.10.20.70">
    <property type="entry name" value="Glutamine synthetase, N-terminal domain"/>
    <property type="match status" value="1"/>
</dbReference>
<evidence type="ECO:0000313" key="7">
    <source>
        <dbReference type="EMBL" id="EFH83670.1"/>
    </source>
</evidence>
<dbReference type="InterPro" id="IPR036651">
    <property type="entry name" value="Gln_synt_N_sf"/>
</dbReference>
<gene>
    <name evidence="7" type="ORF">Krac_4663</name>
</gene>
<comment type="caution">
    <text evidence="7">The sequence shown here is derived from an EMBL/GenBank/DDBJ whole genome shotgun (WGS) entry which is preliminary data.</text>
</comment>